<gene>
    <name evidence="7" type="ORF">SAMN06275492_1118</name>
</gene>
<dbReference type="EMBL" id="FXBB01000011">
    <property type="protein sequence ID" value="SMG25908.1"/>
    <property type="molecule type" value="Genomic_DNA"/>
</dbReference>
<keyword evidence="4" id="KW-0808">Transferase</keyword>
<evidence type="ECO:0000256" key="5">
    <source>
        <dbReference type="ARBA" id="ARBA00023136"/>
    </source>
</evidence>
<dbReference type="InterPro" id="IPR026461">
    <property type="entry name" value="Trfase_2_rSAM/seldom_assoc"/>
</dbReference>
<dbReference type="AlphaFoldDB" id="A0A1X7JDD2"/>
<evidence type="ECO:0000256" key="4">
    <source>
        <dbReference type="ARBA" id="ARBA00022679"/>
    </source>
</evidence>
<dbReference type="InterPro" id="IPR001173">
    <property type="entry name" value="Glyco_trans_2-like"/>
</dbReference>
<dbReference type="Proteomes" id="UP000193355">
    <property type="component" value="Unassembled WGS sequence"/>
</dbReference>
<keyword evidence="3" id="KW-0328">Glycosyltransferase</keyword>
<dbReference type="RefSeq" id="WP_085544358.1">
    <property type="nucleotide sequence ID" value="NZ_FXBB01000011.1"/>
</dbReference>
<dbReference type="Pfam" id="PF00535">
    <property type="entry name" value="Glycos_transf_2"/>
    <property type="match status" value="1"/>
</dbReference>
<evidence type="ECO:0000313" key="8">
    <source>
        <dbReference type="Proteomes" id="UP000193355"/>
    </source>
</evidence>
<dbReference type="CDD" id="cd02522">
    <property type="entry name" value="GT_2_like_a"/>
    <property type="match status" value="1"/>
</dbReference>
<organism evidence="7 8">
    <name type="scientific">Dethiosulfovibrio salsuginis</name>
    <dbReference type="NCBI Taxonomy" id="561720"/>
    <lineage>
        <taxon>Bacteria</taxon>
        <taxon>Thermotogati</taxon>
        <taxon>Synergistota</taxon>
        <taxon>Synergistia</taxon>
        <taxon>Synergistales</taxon>
        <taxon>Dethiosulfovibrionaceae</taxon>
        <taxon>Dethiosulfovibrio</taxon>
    </lineage>
</organism>
<dbReference type="InterPro" id="IPR018641">
    <property type="entry name" value="Trfase_1_rSAM/seldom-assoc"/>
</dbReference>
<keyword evidence="2" id="KW-1003">Cell membrane</keyword>
<evidence type="ECO:0000313" key="7">
    <source>
        <dbReference type="EMBL" id="SMG25908.1"/>
    </source>
</evidence>
<reference evidence="8" key="1">
    <citation type="submission" date="2017-04" db="EMBL/GenBank/DDBJ databases">
        <authorList>
            <person name="Varghese N."/>
            <person name="Submissions S."/>
        </authorList>
    </citation>
    <scope>NUCLEOTIDE SEQUENCE [LARGE SCALE GENOMIC DNA]</scope>
    <source>
        <strain evidence="8">USBA 82</strain>
    </source>
</reference>
<dbReference type="GO" id="GO:0016757">
    <property type="term" value="F:glycosyltransferase activity"/>
    <property type="evidence" value="ECO:0007669"/>
    <property type="project" value="UniProtKB-KW"/>
</dbReference>
<dbReference type="Pfam" id="PF09837">
    <property type="entry name" value="DUF2064"/>
    <property type="match status" value="1"/>
</dbReference>
<comment type="subcellular location">
    <subcellularLocation>
        <location evidence="1">Cell membrane</location>
    </subcellularLocation>
</comment>
<protein>
    <recommendedName>
        <fullName evidence="6">Glycosyltransferase 2-like domain-containing protein</fullName>
    </recommendedName>
</protein>
<name>A0A1X7JDD2_9BACT</name>
<accession>A0A1X7JDD2</accession>
<evidence type="ECO:0000259" key="6">
    <source>
        <dbReference type="Pfam" id="PF00535"/>
    </source>
</evidence>
<keyword evidence="5" id="KW-0472">Membrane</keyword>
<dbReference type="OrthoDB" id="9810303at2"/>
<evidence type="ECO:0000256" key="1">
    <source>
        <dbReference type="ARBA" id="ARBA00004236"/>
    </source>
</evidence>
<dbReference type="InterPro" id="IPR029044">
    <property type="entry name" value="Nucleotide-diphossugar_trans"/>
</dbReference>
<dbReference type="STRING" id="561720.SAMN06275492_1118"/>
<dbReference type="NCBIfam" id="TIGR04283">
    <property type="entry name" value="glyco_like_mftF"/>
    <property type="match status" value="1"/>
</dbReference>
<dbReference type="SUPFAM" id="SSF53448">
    <property type="entry name" value="Nucleotide-diphospho-sugar transferases"/>
    <property type="match status" value="2"/>
</dbReference>
<dbReference type="PANTHER" id="PTHR43646">
    <property type="entry name" value="GLYCOSYLTRANSFERASE"/>
    <property type="match status" value="1"/>
</dbReference>
<keyword evidence="8" id="KW-1185">Reference proteome</keyword>
<dbReference type="GO" id="GO:0005886">
    <property type="term" value="C:plasma membrane"/>
    <property type="evidence" value="ECO:0007669"/>
    <property type="project" value="UniProtKB-SubCell"/>
</dbReference>
<dbReference type="PANTHER" id="PTHR43646:SF2">
    <property type="entry name" value="GLYCOSYLTRANSFERASE 2-LIKE DOMAIN-CONTAINING PROTEIN"/>
    <property type="match status" value="1"/>
</dbReference>
<dbReference type="NCBIfam" id="TIGR04282">
    <property type="entry name" value="glyco_like_cofC"/>
    <property type="match status" value="1"/>
</dbReference>
<sequence length="447" mass="48076">MDRVIVFVKWPEPGRAKTRLIPALGPQGAAELHDKMARRTLSSVRRGAKRAGCSVEVRSTGAVTERFRGWLGDDLSVVDQGDGDLGDRMALSVSDSLDGGIKKVLLLGTDCPDLDPSFIHHAMGLLEGHPVVMGPASDGGYYCLGIDLSKVGERALGLFRGVPWSSSATGEATLDRARSLGLKVARLPVLSDVDRPEDLPVWDRACQKISVIIPTLNERDGISMCIRSALGAQDVEVIVSDGGSTDGTIEVAESYGAKVVRSPKGRAAQMNAGAKVASGDILLFLHGDSILPWGYGRLVREALSDKKLSLGAFSLKIGLAGELNDPEFRSSMDMISFWANVRSRWLSLPYGDQGFFMGKSLFHRLGGFPEMPLLEDVSLVRSASKVGRIGTISATIRTSSRRWRKLGAARTSIRNSMIMLAWAIGVSPTTLAGWYRADKPRKGGVSS</sequence>
<proteinExistence type="predicted"/>
<dbReference type="Gene3D" id="3.90.550.10">
    <property type="entry name" value="Spore Coat Polysaccharide Biosynthesis Protein SpsA, Chain A"/>
    <property type="match status" value="1"/>
</dbReference>
<feature type="domain" description="Glycosyltransferase 2-like" evidence="6">
    <location>
        <begin position="210"/>
        <end position="293"/>
    </location>
</feature>
<evidence type="ECO:0000256" key="2">
    <source>
        <dbReference type="ARBA" id="ARBA00022475"/>
    </source>
</evidence>
<evidence type="ECO:0000256" key="3">
    <source>
        <dbReference type="ARBA" id="ARBA00022676"/>
    </source>
</evidence>